<name>A0A484Z9Q1_9ENTR</name>
<gene>
    <name evidence="2" type="ORF">EcCFBP13530_18075</name>
    <name evidence="3" type="ORF">NCTC12126_06385</name>
</gene>
<keyword evidence="1" id="KW-0472">Membrane</keyword>
<dbReference type="Proteomes" id="UP000306327">
    <property type="component" value="Unassembled WGS sequence"/>
</dbReference>
<evidence type="ECO:0000313" key="3">
    <source>
        <dbReference type="EMBL" id="VFS45068.1"/>
    </source>
</evidence>
<dbReference type="Proteomes" id="UP000351155">
    <property type="component" value="Unassembled WGS sequence"/>
</dbReference>
<keyword evidence="1" id="KW-1133">Transmembrane helix</keyword>
<evidence type="ECO:0000313" key="4">
    <source>
        <dbReference type="Proteomes" id="UP000306327"/>
    </source>
</evidence>
<dbReference type="RefSeq" id="WP_137273139.1">
    <property type="nucleotide sequence ID" value="NZ_CBIFWU010000003.1"/>
</dbReference>
<organism evidence="3 5">
    <name type="scientific">Enterobacter cancerogenus</name>
    <dbReference type="NCBI Taxonomy" id="69218"/>
    <lineage>
        <taxon>Bacteria</taxon>
        <taxon>Pseudomonadati</taxon>
        <taxon>Pseudomonadota</taxon>
        <taxon>Gammaproteobacteria</taxon>
        <taxon>Enterobacterales</taxon>
        <taxon>Enterobacteriaceae</taxon>
        <taxon>Enterobacter</taxon>
        <taxon>Enterobacter cloacae complex</taxon>
    </lineage>
</organism>
<dbReference type="AlphaFoldDB" id="A0A484Z9Q1"/>
<dbReference type="EMBL" id="QGAL01000006">
    <property type="protein sequence ID" value="TKK16326.1"/>
    <property type="molecule type" value="Genomic_DNA"/>
</dbReference>
<sequence>MRNRPLLGKWLLIITCLAMALCLVQRAVYLNHFLQGLDQQAQTVLMTDGADHTSDSEQSGPSPCQLGAHSLLCAQPLFFDGALPAIVIFFALLHLVTQARAWVYREQPVQAPPPRIHLKNCVFRE</sequence>
<keyword evidence="1" id="KW-0812">Transmembrane</keyword>
<reference evidence="3 5" key="2">
    <citation type="submission" date="2019-03" db="EMBL/GenBank/DDBJ databases">
        <authorList>
            <consortium name="Pathogen Informatics"/>
        </authorList>
    </citation>
    <scope>NUCLEOTIDE SEQUENCE [LARGE SCALE GENOMIC DNA]</scope>
    <source>
        <strain evidence="3 5">NCTC12126</strain>
    </source>
</reference>
<evidence type="ECO:0000256" key="1">
    <source>
        <dbReference type="SAM" id="Phobius"/>
    </source>
</evidence>
<protein>
    <submittedName>
        <fullName evidence="3">Suppression of copper sensitivity: putative copper binding protein</fullName>
    </submittedName>
</protein>
<reference evidence="2 4" key="1">
    <citation type="journal article" date="2019" name="Sci. Rep.">
        <title>Differences in resource use lead to coexistence of seed-transmitted microbial populations.</title>
        <authorList>
            <person name="Torres-Cortes G."/>
            <person name="Garcia B.J."/>
            <person name="Compant S."/>
            <person name="Rezki S."/>
            <person name="Jones P."/>
            <person name="Preveaux A."/>
            <person name="Briand M."/>
            <person name="Roulet A."/>
            <person name="Bouchez O."/>
            <person name="Jacobson D."/>
            <person name="Barret M."/>
        </authorList>
    </citation>
    <scope>NUCLEOTIDE SEQUENCE [LARGE SCALE GENOMIC DNA]</scope>
    <source>
        <strain evidence="2 4">CFBP13530</strain>
    </source>
</reference>
<accession>A0A484Z9Q1</accession>
<dbReference type="EMBL" id="CAADIW010000086">
    <property type="protein sequence ID" value="VFS45068.1"/>
    <property type="molecule type" value="Genomic_DNA"/>
</dbReference>
<proteinExistence type="predicted"/>
<feature type="transmembrane region" description="Helical" evidence="1">
    <location>
        <begin position="77"/>
        <end position="96"/>
    </location>
</feature>
<evidence type="ECO:0000313" key="5">
    <source>
        <dbReference type="Proteomes" id="UP000351155"/>
    </source>
</evidence>
<evidence type="ECO:0000313" key="2">
    <source>
        <dbReference type="EMBL" id="TKK16326.1"/>
    </source>
</evidence>